<keyword evidence="1" id="KW-0812">Transmembrane</keyword>
<gene>
    <name evidence="2" type="ORF">Scep_026451</name>
</gene>
<proteinExistence type="predicted"/>
<reference evidence="2 3" key="1">
    <citation type="submission" date="2024-01" db="EMBL/GenBank/DDBJ databases">
        <title>Genome assemblies of Stephania.</title>
        <authorList>
            <person name="Yang L."/>
        </authorList>
    </citation>
    <scope>NUCLEOTIDE SEQUENCE [LARGE SCALE GENOMIC DNA]</scope>
    <source>
        <strain evidence="2">JXDWG</strain>
        <tissue evidence="2">Leaf</tissue>
    </source>
</reference>
<organism evidence="2 3">
    <name type="scientific">Stephania cephalantha</name>
    <dbReference type="NCBI Taxonomy" id="152367"/>
    <lineage>
        <taxon>Eukaryota</taxon>
        <taxon>Viridiplantae</taxon>
        <taxon>Streptophyta</taxon>
        <taxon>Embryophyta</taxon>
        <taxon>Tracheophyta</taxon>
        <taxon>Spermatophyta</taxon>
        <taxon>Magnoliopsida</taxon>
        <taxon>Ranunculales</taxon>
        <taxon>Menispermaceae</taxon>
        <taxon>Menispermoideae</taxon>
        <taxon>Cissampelideae</taxon>
        <taxon>Stephania</taxon>
    </lineage>
</organism>
<keyword evidence="3" id="KW-1185">Reference proteome</keyword>
<keyword evidence="1" id="KW-0472">Membrane</keyword>
<keyword evidence="1" id="KW-1133">Transmembrane helix</keyword>
<dbReference type="AlphaFoldDB" id="A0AAP0EQG8"/>
<protein>
    <submittedName>
        <fullName evidence="2">Uncharacterized protein</fullName>
    </submittedName>
</protein>
<sequence>MNWELKNRFAMETEKTFLITVGSYTVVIFAVSTSYLLIYFKYPKFFSNFVASQTPYSCCS</sequence>
<evidence type="ECO:0000256" key="1">
    <source>
        <dbReference type="SAM" id="Phobius"/>
    </source>
</evidence>
<accession>A0AAP0EQG8</accession>
<feature type="transmembrane region" description="Helical" evidence="1">
    <location>
        <begin position="16"/>
        <end position="38"/>
    </location>
</feature>
<evidence type="ECO:0000313" key="3">
    <source>
        <dbReference type="Proteomes" id="UP001419268"/>
    </source>
</evidence>
<evidence type="ECO:0000313" key="2">
    <source>
        <dbReference type="EMBL" id="KAK9094982.1"/>
    </source>
</evidence>
<dbReference type="EMBL" id="JBBNAG010000011">
    <property type="protein sequence ID" value="KAK9094982.1"/>
    <property type="molecule type" value="Genomic_DNA"/>
</dbReference>
<dbReference type="Proteomes" id="UP001419268">
    <property type="component" value="Unassembled WGS sequence"/>
</dbReference>
<comment type="caution">
    <text evidence="2">The sequence shown here is derived from an EMBL/GenBank/DDBJ whole genome shotgun (WGS) entry which is preliminary data.</text>
</comment>
<name>A0AAP0EQG8_9MAGN</name>